<dbReference type="Pfam" id="PF02187">
    <property type="entry name" value="GAS2"/>
    <property type="match status" value="1"/>
</dbReference>
<feature type="compositionally biased region" description="Polar residues" evidence="6">
    <location>
        <begin position="481"/>
        <end position="523"/>
    </location>
</feature>
<evidence type="ECO:0000256" key="5">
    <source>
        <dbReference type="SAM" id="Coils"/>
    </source>
</evidence>
<sequence length="1002" mass="110905">MMTSEMGLANQLGLQVQSVVQNNSTLGSKDNEQNSKVGHLEPRPFRPFKSSEEYLYAMKEDLAEWLNALYNLNITVDNFMEKLETGVILCRHANNVIRKAKSNPKSDRSIPVEKELSYRVEVVPGTFHARDNVSNFISWCRKLGIMECLLFETDDLVLRKNEKSFILCLLEIARQGSKIGMIAPMLVQLEQEIDREIAQDAVDDSSKSNAVTSSTSKENDDKENRKQFQSMKNLHEMVVDILSRCSCPSKFPMIKVADGKYRIGDTKVLIFVRILRNHVMVRVGGGWDTLGHYLDRHDPCRCRAGHRFSTSAKVTFTEGDDPSSGPKMVVTYNRPDEPNANQVNGSVGLTNGNAVNYLNGRQNSISSNSYSPNHHLKRHNSGPMKDDYINLMGSQSNRNPNNSTVNNVTNASKCINGTLTSRQEFQGFNGTSGTPRFSSSSTCSTSSSGYPEVLIIDRQESRTSHYSDDSTDTSSVIMESPSPTQLDNQPNDDLQSKQESQSAIKSNKGKTTVTAKTNKTCPTSTSVATANAVKTPQRGTYHDSSSSEFSESEINQISAISSTGGRTRKCSPRKIMKTSDLLGTQKPSWAGDDFTLESKELTNKTVKSNGIAGRLDGSTLSSPFQRNCRYRRSEQKMSSRGYGDKGSNNQDIGSDQDVNKSRSSEDLTQVNSKMSWNNPINGRARAAHSISSSPNRKTMNTKRNISDVKETPVSCFERGRNYYASLPRSRSSSQSSRTPLSDHPGTNKTAVGNSNTNASPFVRGSVGRYSLNTPRSSLPESVSLGSCRADRFGYVSSANSKLYRQNSENSEAIRTWTFKSRNRPMLDPDLFKPCESSRSPLRFGTRPRPSLRSRSSDSSPSRVPLNTLVKITNGGQSVNSSTKLNPQVTVETKSSGDSDNNNNDSHQNHELDGKNAGENLKKSEDQLNLHNDILKKMENLVNQYQSRVERAMPCKIVNSSESINLEAEFDGKPNDSVINCSQLKCNSSKIPMPIISTPRKNS</sequence>
<protein>
    <recommendedName>
        <fullName evidence="11">GAR domain-containing protein</fullName>
    </recommendedName>
</protein>
<feature type="coiled-coil region" evidence="5">
    <location>
        <begin position="920"/>
        <end position="947"/>
    </location>
</feature>
<evidence type="ECO:0000256" key="4">
    <source>
        <dbReference type="ARBA" id="ARBA00038441"/>
    </source>
</evidence>
<feature type="compositionally biased region" description="Basic and acidic residues" evidence="6">
    <location>
        <begin position="29"/>
        <end position="44"/>
    </location>
</feature>
<dbReference type="GO" id="GO:0001725">
    <property type="term" value="C:stress fiber"/>
    <property type="evidence" value="ECO:0007669"/>
    <property type="project" value="TreeGrafter"/>
</dbReference>
<dbReference type="EnsemblMetazoa" id="tetur09g06550.1">
    <property type="protein sequence ID" value="tetur09g06550.1"/>
    <property type="gene ID" value="tetur09g06550"/>
</dbReference>
<dbReference type="KEGG" id="tut:107363135"/>
<dbReference type="AlphaFoldDB" id="T1KEG3"/>
<dbReference type="PANTHER" id="PTHR46756">
    <property type="entry name" value="TRANSGELIN"/>
    <property type="match status" value="1"/>
</dbReference>
<dbReference type="GO" id="GO:0001578">
    <property type="term" value="P:microtubule bundle formation"/>
    <property type="evidence" value="ECO:0007669"/>
    <property type="project" value="TreeGrafter"/>
</dbReference>
<keyword evidence="3" id="KW-0206">Cytoskeleton</keyword>
<feature type="compositionally biased region" description="Basic and acidic residues" evidence="6">
    <location>
        <begin position="455"/>
        <end position="468"/>
    </location>
</feature>
<feature type="domain" description="GAR" evidence="8">
    <location>
        <begin position="229"/>
        <end position="301"/>
    </location>
</feature>
<feature type="compositionally biased region" description="Polar residues" evidence="6">
    <location>
        <begin position="869"/>
        <end position="893"/>
    </location>
</feature>
<feature type="compositionally biased region" description="Polar residues" evidence="6">
    <location>
        <begin position="689"/>
        <end position="703"/>
    </location>
</feature>
<evidence type="ECO:0000256" key="3">
    <source>
        <dbReference type="ARBA" id="ARBA00023212"/>
    </source>
</evidence>
<dbReference type="CDD" id="cd21268">
    <property type="entry name" value="CH_GAS2L1_2"/>
    <property type="match status" value="1"/>
</dbReference>
<dbReference type="GO" id="GO:0031110">
    <property type="term" value="P:regulation of microtubule polymerization or depolymerization"/>
    <property type="evidence" value="ECO:0007669"/>
    <property type="project" value="TreeGrafter"/>
</dbReference>
<dbReference type="GO" id="GO:0005884">
    <property type="term" value="C:actin filament"/>
    <property type="evidence" value="ECO:0007669"/>
    <property type="project" value="TreeGrafter"/>
</dbReference>
<feature type="compositionally biased region" description="Low complexity" evidence="6">
    <location>
        <begin position="725"/>
        <end position="741"/>
    </location>
</feature>
<keyword evidence="5" id="KW-0175">Coiled coil</keyword>
<dbReference type="Gene3D" id="3.30.920.20">
    <property type="entry name" value="Gas2-like domain"/>
    <property type="match status" value="1"/>
</dbReference>
<comment type="subcellular location">
    <subcellularLocation>
        <location evidence="1">Cytoplasm</location>
        <location evidence="1">Cytoskeleton</location>
    </subcellularLocation>
</comment>
<feature type="compositionally biased region" description="Low complexity" evidence="6">
    <location>
        <begin position="207"/>
        <end position="216"/>
    </location>
</feature>
<dbReference type="PROSITE" id="PS51460">
    <property type="entry name" value="GAR"/>
    <property type="match status" value="1"/>
</dbReference>
<evidence type="ECO:0000313" key="9">
    <source>
        <dbReference type="EnsemblMetazoa" id="tetur09g06550.1"/>
    </source>
</evidence>
<feature type="compositionally biased region" description="Basic and acidic residues" evidence="6">
    <location>
        <begin position="217"/>
        <end position="226"/>
    </location>
</feature>
<evidence type="ECO:0000313" key="10">
    <source>
        <dbReference type="Proteomes" id="UP000015104"/>
    </source>
</evidence>
<dbReference type="GO" id="GO:0008017">
    <property type="term" value="F:microtubule binding"/>
    <property type="evidence" value="ECO:0007669"/>
    <property type="project" value="InterPro"/>
</dbReference>
<feature type="compositionally biased region" description="Basic and acidic residues" evidence="6">
    <location>
        <begin position="906"/>
        <end position="917"/>
    </location>
</feature>
<dbReference type="Proteomes" id="UP000015104">
    <property type="component" value="Unassembled WGS sequence"/>
</dbReference>
<dbReference type="GO" id="GO:0035371">
    <property type="term" value="C:microtubule plus-end"/>
    <property type="evidence" value="ECO:0007669"/>
    <property type="project" value="TreeGrafter"/>
</dbReference>
<dbReference type="GO" id="GO:1904825">
    <property type="term" value="P:protein localization to microtubule plus-end"/>
    <property type="evidence" value="ECO:0007669"/>
    <property type="project" value="TreeGrafter"/>
</dbReference>
<accession>T1KEG3</accession>
<evidence type="ECO:0000259" key="8">
    <source>
        <dbReference type="PROSITE" id="PS51460"/>
    </source>
</evidence>
<dbReference type="Gene3D" id="1.10.418.10">
    <property type="entry name" value="Calponin-like domain"/>
    <property type="match status" value="1"/>
</dbReference>
<dbReference type="SMART" id="SM00033">
    <property type="entry name" value="CH"/>
    <property type="match status" value="1"/>
</dbReference>
<gene>
    <name evidence="9" type="primary">107363135</name>
</gene>
<dbReference type="PROSITE" id="PS50021">
    <property type="entry name" value="CH"/>
    <property type="match status" value="1"/>
</dbReference>
<keyword evidence="10" id="KW-1185">Reference proteome</keyword>
<dbReference type="eggNOG" id="KOG0516">
    <property type="taxonomic scope" value="Eukaryota"/>
</dbReference>
<organism evidence="9 10">
    <name type="scientific">Tetranychus urticae</name>
    <name type="common">Two-spotted spider mite</name>
    <dbReference type="NCBI Taxonomy" id="32264"/>
    <lineage>
        <taxon>Eukaryota</taxon>
        <taxon>Metazoa</taxon>
        <taxon>Ecdysozoa</taxon>
        <taxon>Arthropoda</taxon>
        <taxon>Chelicerata</taxon>
        <taxon>Arachnida</taxon>
        <taxon>Acari</taxon>
        <taxon>Acariformes</taxon>
        <taxon>Trombidiformes</taxon>
        <taxon>Prostigmata</taxon>
        <taxon>Eleutherengona</taxon>
        <taxon>Raphignathae</taxon>
        <taxon>Tetranychoidea</taxon>
        <taxon>Tetranychidae</taxon>
        <taxon>Tetranychus</taxon>
    </lineage>
</organism>
<feature type="domain" description="Calponin-homology (CH)" evidence="7">
    <location>
        <begin position="56"/>
        <end position="177"/>
    </location>
</feature>
<reference evidence="10" key="1">
    <citation type="submission" date="2011-08" db="EMBL/GenBank/DDBJ databases">
        <authorList>
            <person name="Rombauts S."/>
        </authorList>
    </citation>
    <scope>NUCLEOTIDE SEQUENCE</scope>
    <source>
        <strain evidence="10">London</strain>
    </source>
</reference>
<feature type="region of interest" description="Disordered" evidence="6">
    <location>
        <begin position="425"/>
        <end position="523"/>
    </location>
</feature>
<dbReference type="STRING" id="32264.T1KEG3"/>
<dbReference type="InterPro" id="IPR001715">
    <property type="entry name" value="CH_dom"/>
</dbReference>
<dbReference type="EMBL" id="CAEY01002034">
    <property type="status" value="NOT_ANNOTATED_CDS"/>
    <property type="molecule type" value="Genomic_DNA"/>
</dbReference>
<proteinExistence type="inferred from homology"/>
<feature type="region of interest" description="Disordered" evidence="6">
    <location>
        <begin position="725"/>
        <end position="762"/>
    </location>
</feature>
<feature type="compositionally biased region" description="Polar residues" evidence="6">
    <location>
        <begin position="744"/>
        <end position="759"/>
    </location>
</feature>
<reference evidence="9" key="2">
    <citation type="submission" date="2015-06" db="UniProtKB">
        <authorList>
            <consortium name="EnsemblMetazoa"/>
        </authorList>
    </citation>
    <scope>IDENTIFICATION</scope>
</reference>
<feature type="compositionally biased region" description="Low complexity" evidence="6">
    <location>
        <begin position="431"/>
        <end position="449"/>
    </location>
</feature>
<dbReference type="HOGENOM" id="CLU_299428_0_0_1"/>
<dbReference type="SUPFAM" id="SSF143575">
    <property type="entry name" value="GAS2 domain-like"/>
    <property type="match status" value="1"/>
</dbReference>
<dbReference type="OrthoDB" id="2250192at2759"/>
<dbReference type="GO" id="GO:0051764">
    <property type="term" value="P:actin crosslink formation"/>
    <property type="evidence" value="ECO:0007669"/>
    <property type="project" value="TreeGrafter"/>
</dbReference>
<name>T1KEG3_TETUR</name>
<feature type="compositionally biased region" description="Low complexity" evidence="6">
    <location>
        <begin position="846"/>
        <end position="862"/>
    </location>
</feature>
<feature type="region of interest" description="Disordered" evidence="6">
    <location>
        <begin position="201"/>
        <end position="226"/>
    </location>
</feature>
<dbReference type="InterPro" id="IPR036534">
    <property type="entry name" value="GAR_dom_sf"/>
</dbReference>
<dbReference type="Pfam" id="PF00307">
    <property type="entry name" value="CH"/>
    <property type="match status" value="1"/>
</dbReference>
<dbReference type="GO" id="GO:0008093">
    <property type="term" value="F:cytoskeletal anchor activity"/>
    <property type="evidence" value="ECO:0007669"/>
    <property type="project" value="TreeGrafter"/>
</dbReference>
<dbReference type="GO" id="GO:0005737">
    <property type="term" value="C:cytoplasm"/>
    <property type="evidence" value="ECO:0007669"/>
    <property type="project" value="TreeGrafter"/>
</dbReference>
<evidence type="ECO:0000256" key="1">
    <source>
        <dbReference type="ARBA" id="ARBA00004245"/>
    </source>
</evidence>
<comment type="similarity">
    <text evidence="4">Belongs to the GAS2 family.</text>
</comment>
<dbReference type="PANTHER" id="PTHR46756:SF18">
    <property type="entry name" value="GAS2-LIKE PROTEIN PICKLED EGGS"/>
    <property type="match status" value="1"/>
</dbReference>
<dbReference type="SMART" id="SM00243">
    <property type="entry name" value="GAS2"/>
    <property type="match status" value="1"/>
</dbReference>
<feature type="compositionally biased region" description="Low complexity" evidence="6">
    <location>
        <begin position="895"/>
        <end position="905"/>
    </location>
</feature>
<feature type="region of interest" description="Disordered" evidence="6">
    <location>
        <begin position="609"/>
        <end position="711"/>
    </location>
</feature>
<dbReference type="GO" id="GO:0051015">
    <property type="term" value="F:actin filament binding"/>
    <property type="evidence" value="ECO:0007669"/>
    <property type="project" value="TreeGrafter"/>
</dbReference>
<evidence type="ECO:0000256" key="2">
    <source>
        <dbReference type="ARBA" id="ARBA00022490"/>
    </source>
</evidence>
<dbReference type="SUPFAM" id="SSF47576">
    <property type="entry name" value="Calponin-homology domain, CH-domain"/>
    <property type="match status" value="1"/>
</dbReference>
<feature type="compositionally biased region" description="Polar residues" evidence="6">
    <location>
        <begin position="666"/>
        <end position="680"/>
    </location>
</feature>
<evidence type="ECO:0000259" key="7">
    <source>
        <dbReference type="PROSITE" id="PS50021"/>
    </source>
</evidence>
<feature type="region of interest" description="Disordered" evidence="6">
    <location>
        <begin position="824"/>
        <end position="917"/>
    </location>
</feature>
<keyword evidence="2" id="KW-0963">Cytoplasm</keyword>
<dbReference type="InterPro" id="IPR036872">
    <property type="entry name" value="CH_dom_sf"/>
</dbReference>
<feature type="region of interest" description="Disordered" evidence="6">
    <location>
        <begin position="25"/>
        <end position="44"/>
    </location>
</feature>
<dbReference type="InterPro" id="IPR003108">
    <property type="entry name" value="GAR_dom"/>
</dbReference>
<evidence type="ECO:0008006" key="11">
    <source>
        <dbReference type="Google" id="ProtNLM"/>
    </source>
</evidence>
<evidence type="ECO:0000256" key="6">
    <source>
        <dbReference type="SAM" id="MobiDB-lite"/>
    </source>
</evidence>